<dbReference type="Proteomes" id="UP001152798">
    <property type="component" value="Chromosome 1"/>
</dbReference>
<feature type="region of interest" description="Disordered" evidence="1">
    <location>
        <begin position="32"/>
        <end position="58"/>
    </location>
</feature>
<evidence type="ECO:0000313" key="2">
    <source>
        <dbReference type="EMBL" id="CAH1388993.1"/>
    </source>
</evidence>
<sequence>MDYISAPVAPCQPAASPIDSWAGGQWGCSSLVPGTKNLRPSSTPGPGEDEDGRPTRSGLQPGYIYIQNQKPCRPDLLINTDSFTQVALHKQHLLHLDRSIYKQQVLP</sequence>
<name>A0A9P0GWU6_NEZVI</name>
<protein>
    <submittedName>
        <fullName evidence="2">Uncharacterized protein</fullName>
    </submittedName>
</protein>
<accession>A0A9P0GWU6</accession>
<dbReference type="EMBL" id="OV725077">
    <property type="protein sequence ID" value="CAH1388993.1"/>
    <property type="molecule type" value="Genomic_DNA"/>
</dbReference>
<dbReference type="AlphaFoldDB" id="A0A9P0GWU6"/>
<evidence type="ECO:0000313" key="3">
    <source>
        <dbReference type="Proteomes" id="UP001152798"/>
    </source>
</evidence>
<gene>
    <name evidence="2" type="ORF">NEZAVI_LOCUS478</name>
</gene>
<organism evidence="2 3">
    <name type="scientific">Nezara viridula</name>
    <name type="common">Southern green stink bug</name>
    <name type="synonym">Cimex viridulus</name>
    <dbReference type="NCBI Taxonomy" id="85310"/>
    <lineage>
        <taxon>Eukaryota</taxon>
        <taxon>Metazoa</taxon>
        <taxon>Ecdysozoa</taxon>
        <taxon>Arthropoda</taxon>
        <taxon>Hexapoda</taxon>
        <taxon>Insecta</taxon>
        <taxon>Pterygota</taxon>
        <taxon>Neoptera</taxon>
        <taxon>Paraneoptera</taxon>
        <taxon>Hemiptera</taxon>
        <taxon>Heteroptera</taxon>
        <taxon>Panheteroptera</taxon>
        <taxon>Pentatomomorpha</taxon>
        <taxon>Pentatomoidea</taxon>
        <taxon>Pentatomidae</taxon>
        <taxon>Pentatominae</taxon>
        <taxon>Nezara</taxon>
    </lineage>
</organism>
<keyword evidence="3" id="KW-1185">Reference proteome</keyword>
<reference evidence="2" key="1">
    <citation type="submission" date="2022-01" db="EMBL/GenBank/DDBJ databases">
        <authorList>
            <person name="King R."/>
        </authorList>
    </citation>
    <scope>NUCLEOTIDE SEQUENCE</scope>
</reference>
<evidence type="ECO:0000256" key="1">
    <source>
        <dbReference type="SAM" id="MobiDB-lite"/>
    </source>
</evidence>
<proteinExistence type="predicted"/>